<proteinExistence type="predicted"/>
<sequence>MAEKLPPDDLPYYKSQLDEIFEQCRTKLDTLHVNTTDQHDQPYIPSDPLLFSPIGRTRKTESYESRALSQAPESSTIRGDYCLYERSEVDPLRVSSRYVDESNIEVGPLRERKPNIIEDRWLRSKSSIPRVSEGTADLSSSEFRPQPCTLSFPSVDKNTTATPSYRKYSTPILTQGNTGSTNRNSVYLPRCLKELLKKATKKSDLLCT</sequence>
<dbReference type="OrthoDB" id="6182209at2759"/>
<accession>A0A8S3R7C1</accession>
<comment type="caution">
    <text evidence="1">The sequence shown here is derived from an EMBL/GenBank/DDBJ whole genome shotgun (WGS) entry which is preliminary data.</text>
</comment>
<dbReference type="AlphaFoldDB" id="A0A8S3R7C1"/>
<protein>
    <submittedName>
        <fullName evidence="1">Uncharacterized protein</fullName>
    </submittedName>
</protein>
<gene>
    <name evidence="1" type="ORF">MEDL_18509</name>
</gene>
<evidence type="ECO:0000313" key="1">
    <source>
        <dbReference type="EMBL" id="CAG2204022.1"/>
    </source>
</evidence>
<evidence type="ECO:0000313" key="2">
    <source>
        <dbReference type="Proteomes" id="UP000683360"/>
    </source>
</evidence>
<dbReference type="Proteomes" id="UP000683360">
    <property type="component" value="Unassembled WGS sequence"/>
</dbReference>
<organism evidence="1 2">
    <name type="scientific">Mytilus edulis</name>
    <name type="common">Blue mussel</name>
    <dbReference type="NCBI Taxonomy" id="6550"/>
    <lineage>
        <taxon>Eukaryota</taxon>
        <taxon>Metazoa</taxon>
        <taxon>Spiralia</taxon>
        <taxon>Lophotrochozoa</taxon>
        <taxon>Mollusca</taxon>
        <taxon>Bivalvia</taxon>
        <taxon>Autobranchia</taxon>
        <taxon>Pteriomorphia</taxon>
        <taxon>Mytilida</taxon>
        <taxon>Mytiloidea</taxon>
        <taxon>Mytilidae</taxon>
        <taxon>Mytilinae</taxon>
        <taxon>Mytilus</taxon>
    </lineage>
</organism>
<keyword evidence="2" id="KW-1185">Reference proteome</keyword>
<reference evidence="1" key="1">
    <citation type="submission" date="2021-03" db="EMBL/GenBank/DDBJ databases">
        <authorList>
            <person name="Bekaert M."/>
        </authorList>
    </citation>
    <scope>NUCLEOTIDE SEQUENCE</scope>
</reference>
<name>A0A8S3R7C1_MYTED</name>
<dbReference type="EMBL" id="CAJPWZ010000935">
    <property type="protein sequence ID" value="CAG2204022.1"/>
    <property type="molecule type" value="Genomic_DNA"/>
</dbReference>